<sequence>MSMESFRNLHSHSDDPRWYKPNDEEMHQAQIIEPWSDNIRHAKYMSYIYCACILVAAILHGFRLLREQYPRIVLYTSKIPLIPSCVALCRMVGYARIKIGPWRLPAGRYLVICGCFILGTVVWCFAMTPHYRPHNEVGSPPLAIRAGMMAVGMLPFIFALALKLNPISLLSGVSHVHLQYYHQVSSIMFLFFSIVHTVPFIWQPLREEGFERLNFVWHESYKTYWSGTVAIFFLLWICASSLGIFRHMSYEFFVVQHIVTFTLMLAFLFVHVEDLLSSHVWLWAAVGIWLFSVIGRSLIVLFSTDFFVGARSQVRVLASVGHSPGIVQDQPAKFVRMSFNTPLRWHPGQHVYVRFPGMAVTQAHPFTCLSLPSVSPHMPNRLVLLARVHKGITQRLHDHVLTFGQRATKSSMLFRNFSLDADSADSGKTLAHDMGHEKESLAPDEYVMSFMAALDGPYGYSFSLGTYEHSVLIAAGSGITFCLPQVSELVRRAAHSPRSYLTRSVRLVWCVRTLDMVQWVRPELLELVFHASNVPFKVSIELYATREQNNVADADLNAVLNIHVGVRPNLHQILNNDVDLAMRQESTSLSVSVCGTPSMNFDVSRSVSYMNWCVARGSLGSLRDIHLVSESFGM</sequence>
<feature type="transmembrane region" description="Helical" evidence="13">
    <location>
        <begin position="282"/>
        <end position="302"/>
    </location>
</feature>
<feature type="transmembrane region" description="Helical" evidence="13">
    <location>
        <begin position="77"/>
        <end position="97"/>
    </location>
</feature>
<organism evidence="15 16">
    <name type="scientific">Malassezia globosa (strain ATCC MYA-4612 / CBS 7966)</name>
    <name type="common">Dandruff-associated fungus</name>
    <dbReference type="NCBI Taxonomy" id="425265"/>
    <lineage>
        <taxon>Eukaryota</taxon>
        <taxon>Fungi</taxon>
        <taxon>Dikarya</taxon>
        <taxon>Basidiomycota</taxon>
        <taxon>Ustilaginomycotina</taxon>
        <taxon>Malasseziomycetes</taxon>
        <taxon>Malasseziales</taxon>
        <taxon>Malasseziaceae</taxon>
        <taxon>Malassezia</taxon>
    </lineage>
</organism>
<dbReference type="EC" id="1.16.1.9" evidence="3"/>
<keyword evidence="11 13" id="KW-0472">Membrane</keyword>
<evidence type="ECO:0000256" key="5">
    <source>
        <dbReference type="ARBA" id="ARBA00022475"/>
    </source>
</evidence>
<evidence type="ECO:0000313" key="16">
    <source>
        <dbReference type="Proteomes" id="UP000008837"/>
    </source>
</evidence>
<dbReference type="VEuPathDB" id="FungiDB:MGL_2422"/>
<dbReference type="KEGG" id="mgl:MGL_2422"/>
<comment type="catalytic activity">
    <reaction evidence="12">
        <text>2 a Fe(II)-siderophore + NADP(+) + H(+) = 2 a Fe(III)-siderophore + NADPH</text>
        <dbReference type="Rhea" id="RHEA:28795"/>
        <dbReference type="Rhea" id="RHEA-COMP:11342"/>
        <dbReference type="Rhea" id="RHEA-COMP:11344"/>
        <dbReference type="ChEBI" id="CHEBI:15378"/>
        <dbReference type="ChEBI" id="CHEBI:29033"/>
        <dbReference type="ChEBI" id="CHEBI:29034"/>
        <dbReference type="ChEBI" id="CHEBI:57783"/>
        <dbReference type="ChEBI" id="CHEBI:58349"/>
        <dbReference type="EC" id="1.16.1.9"/>
    </reaction>
</comment>
<name>A8Q3J4_MALGO</name>
<dbReference type="SFLD" id="SFLDS00052">
    <property type="entry name" value="Ferric_Reductase_Domain"/>
    <property type="match status" value="1"/>
</dbReference>
<dbReference type="SFLD" id="SFLDG01168">
    <property type="entry name" value="Ferric_reductase_subgroup_(FRE"/>
    <property type="match status" value="1"/>
</dbReference>
<comment type="caution">
    <text evidence="15">The sequence shown here is derived from an EMBL/GenBank/DDBJ whole genome shotgun (WGS) entry which is preliminary data.</text>
</comment>
<dbReference type="GO" id="GO:0006826">
    <property type="term" value="P:iron ion transport"/>
    <property type="evidence" value="ECO:0007669"/>
    <property type="project" value="TreeGrafter"/>
</dbReference>
<feature type="domain" description="FAD-binding FR-type" evidence="14">
    <location>
        <begin position="309"/>
        <end position="420"/>
    </location>
</feature>
<dbReference type="GO" id="GO:0015677">
    <property type="term" value="P:copper ion import"/>
    <property type="evidence" value="ECO:0007669"/>
    <property type="project" value="TreeGrafter"/>
</dbReference>
<keyword evidence="16" id="KW-1185">Reference proteome</keyword>
<accession>A8Q3J4</accession>
<dbReference type="PANTHER" id="PTHR32361:SF23">
    <property type="entry name" value="FERRIC-CHELATE REDUCTASE"/>
    <property type="match status" value="1"/>
</dbReference>
<keyword evidence="5" id="KW-1003">Cell membrane</keyword>
<dbReference type="Gene3D" id="3.40.50.80">
    <property type="entry name" value="Nucleotide-binding domain of ferredoxin-NADP reductase (FNR) module"/>
    <property type="match status" value="1"/>
</dbReference>
<dbReference type="GO" id="GO:0006879">
    <property type="term" value="P:intracellular iron ion homeostasis"/>
    <property type="evidence" value="ECO:0007669"/>
    <property type="project" value="TreeGrafter"/>
</dbReference>
<feature type="transmembrane region" description="Helical" evidence="13">
    <location>
        <begin position="142"/>
        <end position="162"/>
    </location>
</feature>
<comment type="subcellular location">
    <subcellularLocation>
        <location evidence="1">Cell membrane</location>
        <topology evidence="1">Multi-pass membrane protein</topology>
    </subcellularLocation>
</comment>
<gene>
    <name evidence="15" type="ORF">MGL_2422</name>
</gene>
<evidence type="ECO:0000256" key="2">
    <source>
        <dbReference type="ARBA" id="ARBA00006278"/>
    </source>
</evidence>
<dbReference type="GO" id="GO:0052851">
    <property type="term" value="F:ferric-chelate reductase (NADPH) activity"/>
    <property type="evidence" value="ECO:0007669"/>
    <property type="project" value="UniProtKB-EC"/>
</dbReference>
<dbReference type="InterPro" id="IPR013112">
    <property type="entry name" value="FAD-bd_8"/>
</dbReference>
<evidence type="ECO:0000256" key="11">
    <source>
        <dbReference type="ARBA" id="ARBA00023136"/>
    </source>
</evidence>
<evidence type="ECO:0000256" key="1">
    <source>
        <dbReference type="ARBA" id="ARBA00004651"/>
    </source>
</evidence>
<feature type="transmembrane region" description="Helical" evidence="13">
    <location>
        <begin position="109"/>
        <end position="130"/>
    </location>
</feature>
<evidence type="ECO:0000256" key="6">
    <source>
        <dbReference type="ARBA" id="ARBA00022692"/>
    </source>
</evidence>
<dbReference type="OMA" id="WMMGIAY"/>
<evidence type="ECO:0000256" key="9">
    <source>
        <dbReference type="ARBA" id="ARBA00023002"/>
    </source>
</evidence>
<dbReference type="InterPro" id="IPR017938">
    <property type="entry name" value="Riboflavin_synthase-like_b-brl"/>
</dbReference>
<keyword evidence="4" id="KW-0813">Transport</keyword>
<dbReference type="EMBL" id="AAYY01000008">
    <property type="protein sequence ID" value="EDP43412.1"/>
    <property type="molecule type" value="Genomic_DNA"/>
</dbReference>
<dbReference type="Proteomes" id="UP000008837">
    <property type="component" value="Unassembled WGS sequence"/>
</dbReference>
<keyword evidence="7" id="KW-0249">Electron transport</keyword>
<feature type="transmembrane region" description="Helical" evidence="13">
    <location>
        <begin position="183"/>
        <end position="203"/>
    </location>
</feature>
<dbReference type="InterPro" id="IPR051410">
    <property type="entry name" value="Ferric/Cupric_Reductase"/>
</dbReference>
<dbReference type="InParanoid" id="A8Q3J4"/>
<evidence type="ECO:0000256" key="4">
    <source>
        <dbReference type="ARBA" id="ARBA00022448"/>
    </source>
</evidence>
<dbReference type="RefSeq" id="XP_001730626.1">
    <property type="nucleotide sequence ID" value="XM_001730574.1"/>
</dbReference>
<dbReference type="GO" id="GO:0005886">
    <property type="term" value="C:plasma membrane"/>
    <property type="evidence" value="ECO:0007669"/>
    <property type="project" value="UniProtKB-SubCell"/>
</dbReference>
<dbReference type="InterPro" id="IPR013121">
    <property type="entry name" value="Fe_red_NAD-bd_6"/>
</dbReference>
<dbReference type="GeneID" id="5854933"/>
<evidence type="ECO:0000256" key="13">
    <source>
        <dbReference type="SAM" id="Phobius"/>
    </source>
</evidence>
<dbReference type="CDD" id="cd06186">
    <property type="entry name" value="NOX_Duox_like_FAD_NADP"/>
    <property type="match status" value="1"/>
</dbReference>
<evidence type="ECO:0000259" key="14">
    <source>
        <dbReference type="PROSITE" id="PS51384"/>
    </source>
</evidence>
<dbReference type="OrthoDB" id="17725at2759"/>
<evidence type="ECO:0000313" key="15">
    <source>
        <dbReference type="EMBL" id="EDP43412.1"/>
    </source>
</evidence>
<proteinExistence type="inferred from homology"/>
<evidence type="ECO:0000256" key="3">
    <source>
        <dbReference type="ARBA" id="ARBA00012668"/>
    </source>
</evidence>
<dbReference type="AlphaFoldDB" id="A8Q3J4"/>
<dbReference type="InterPro" id="IPR013130">
    <property type="entry name" value="Fe3_Rdtase_TM_dom"/>
</dbReference>
<keyword evidence="10" id="KW-0406">Ion transport</keyword>
<dbReference type="InterPro" id="IPR039261">
    <property type="entry name" value="FNR_nucleotide-bd"/>
</dbReference>
<feature type="transmembrane region" description="Helical" evidence="13">
    <location>
        <begin position="223"/>
        <end position="245"/>
    </location>
</feature>
<protein>
    <recommendedName>
        <fullName evidence="3">ferric-chelate reductase (NADPH)</fullName>
        <ecNumber evidence="3">1.16.1.9</ecNumber>
    </recommendedName>
</protein>
<evidence type="ECO:0000256" key="10">
    <source>
        <dbReference type="ARBA" id="ARBA00023065"/>
    </source>
</evidence>
<dbReference type="FunCoup" id="A8Q3J4">
    <property type="interactions" value="131"/>
</dbReference>
<dbReference type="PROSITE" id="PS51384">
    <property type="entry name" value="FAD_FR"/>
    <property type="match status" value="1"/>
</dbReference>
<reference evidence="15 16" key="1">
    <citation type="journal article" date="2007" name="Proc. Natl. Acad. Sci. U.S.A.">
        <title>Dandruff-associated Malassezia genomes reveal convergent and divergent virulence traits shared with plant and human fungal pathogens.</title>
        <authorList>
            <person name="Xu J."/>
            <person name="Saunders C.W."/>
            <person name="Hu P."/>
            <person name="Grant R.A."/>
            <person name="Boekhout T."/>
            <person name="Kuramae E.E."/>
            <person name="Kronstad J.W."/>
            <person name="Deangelis Y.M."/>
            <person name="Reeder N.L."/>
            <person name="Johnstone K.R."/>
            <person name="Leland M."/>
            <person name="Fieno A.M."/>
            <person name="Begley W.M."/>
            <person name="Sun Y."/>
            <person name="Lacey M.P."/>
            <person name="Chaudhary T."/>
            <person name="Keough T."/>
            <person name="Chu L."/>
            <person name="Sears R."/>
            <person name="Yuan B."/>
            <person name="Dawson T.L.Jr."/>
        </authorList>
    </citation>
    <scope>NUCLEOTIDE SEQUENCE [LARGE SCALE GENOMIC DNA]</scope>
    <source>
        <strain evidence="16">ATCC MYA-4612 / CBS 7966</strain>
    </source>
</reference>
<keyword evidence="8 13" id="KW-1133">Transmembrane helix</keyword>
<feature type="transmembrane region" description="Helical" evidence="13">
    <location>
        <begin position="252"/>
        <end position="270"/>
    </location>
</feature>
<dbReference type="SUPFAM" id="SSF52343">
    <property type="entry name" value="Ferredoxin reductase-like, C-terminal NADP-linked domain"/>
    <property type="match status" value="1"/>
</dbReference>
<evidence type="ECO:0000256" key="8">
    <source>
        <dbReference type="ARBA" id="ARBA00022989"/>
    </source>
</evidence>
<dbReference type="Pfam" id="PF01794">
    <property type="entry name" value="Ferric_reduct"/>
    <property type="match status" value="1"/>
</dbReference>
<feature type="transmembrane region" description="Helical" evidence="13">
    <location>
        <begin position="46"/>
        <end position="65"/>
    </location>
</feature>
<comment type="similarity">
    <text evidence="2">Belongs to the ferric reductase (FRE) family.</text>
</comment>
<dbReference type="Pfam" id="PF08030">
    <property type="entry name" value="NAD_binding_6"/>
    <property type="match status" value="1"/>
</dbReference>
<dbReference type="SUPFAM" id="SSF63380">
    <property type="entry name" value="Riboflavin synthase domain-like"/>
    <property type="match status" value="1"/>
</dbReference>
<dbReference type="STRING" id="425265.A8Q3J4"/>
<dbReference type="Pfam" id="PF08022">
    <property type="entry name" value="FAD_binding_8"/>
    <property type="match status" value="1"/>
</dbReference>
<dbReference type="InterPro" id="IPR017927">
    <property type="entry name" value="FAD-bd_FR_type"/>
</dbReference>
<evidence type="ECO:0000256" key="7">
    <source>
        <dbReference type="ARBA" id="ARBA00022982"/>
    </source>
</evidence>
<keyword evidence="9" id="KW-0560">Oxidoreductase</keyword>
<dbReference type="PANTHER" id="PTHR32361">
    <property type="entry name" value="FERRIC/CUPRIC REDUCTASE TRANSMEMBRANE COMPONENT"/>
    <property type="match status" value="1"/>
</dbReference>
<evidence type="ECO:0000256" key="12">
    <source>
        <dbReference type="ARBA" id="ARBA00048483"/>
    </source>
</evidence>
<keyword evidence="6 13" id="KW-0812">Transmembrane</keyword>